<keyword evidence="2 4" id="KW-0560">Oxidoreductase</keyword>
<dbReference type="AlphaFoldDB" id="A0A6J4HV09"/>
<dbReference type="SMART" id="SM00822">
    <property type="entry name" value="PKS_KR"/>
    <property type="match status" value="1"/>
</dbReference>
<accession>A0A6J4HV09</accession>
<feature type="domain" description="Ketoreductase" evidence="3">
    <location>
        <begin position="33"/>
        <end position="212"/>
    </location>
</feature>
<dbReference type="Gene3D" id="3.40.50.720">
    <property type="entry name" value="NAD(P)-binding Rossmann-like Domain"/>
    <property type="match status" value="1"/>
</dbReference>
<dbReference type="PROSITE" id="PS00061">
    <property type="entry name" value="ADH_SHORT"/>
    <property type="match status" value="1"/>
</dbReference>
<dbReference type="Pfam" id="PF13561">
    <property type="entry name" value="adh_short_C2"/>
    <property type="match status" value="1"/>
</dbReference>
<protein>
    <submittedName>
        <fullName evidence="4">3-oxoacyl-[acyl-carrier protein] reductase</fullName>
        <ecNumber evidence="4">1.1.1.100</ecNumber>
    </submittedName>
</protein>
<organism evidence="4">
    <name type="scientific">uncultured Chloroflexota bacterium</name>
    <dbReference type="NCBI Taxonomy" id="166587"/>
    <lineage>
        <taxon>Bacteria</taxon>
        <taxon>Bacillati</taxon>
        <taxon>Chloroflexota</taxon>
        <taxon>environmental samples</taxon>
    </lineage>
</organism>
<reference evidence="4" key="1">
    <citation type="submission" date="2020-02" db="EMBL/GenBank/DDBJ databases">
        <authorList>
            <person name="Meier V. D."/>
        </authorList>
    </citation>
    <scope>NUCLEOTIDE SEQUENCE</scope>
    <source>
        <strain evidence="4">AVDCRST_MAG77</strain>
    </source>
</reference>
<name>A0A6J4HV09_9CHLR</name>
<dbReference type="InterPro" id="IPR020904">
    <property type="entry name" value="Sc_DH/Rdtase_CS"/>
</dbReference>
<evidence type="ECO:0000256" key="2">
    <source>
        <dbReference type="ARBA" id="ARBA00023002"/>
    </source>
</evidence>
<proteinExistence type="inferred from homology"/>
<dbReference type="InterPro" id="IPR057326">
    <property type="entry name" value="KR_dom"/>
</dbReference>
<dbReference type="EC" id="1.1.1.100" evidence="4"/>
<dbReference type="InterPro" id="IPR002347">
    <property type="entry name" value="SDR_fam"/>
</dbReference>
<sequence length="286" mass="28898">MAGERVGGAAPDASGGAAGDVASGGAAISLAGKVALVTGAGRGIGAATARLLATCGAAVVVADVQEQWGAETVAAIQAAGGQATFVRTDVAQDGDAARAVHGACEVFGGLHVLVNNAGTTLRKRLEDTMPDEWDAVLRSNLTGCYLLSRHAIPAIRESGGGSIVHVASWHARASVPRFAAYVAAKGGMVALTRQMALDCGPSGIRVNAVAPGIVDTPRWQGYLEALPAEQRTAARDETLRLQPLGRIGTPRDVANAIAFLASDQAAYVSGATLFVDGGMGARLAHV</sequence>
<dbReference type="PANTHER" id="PTHR43639:SF1">
    <property type="entry name" value="SHORT-CHAIN DEHYDROGENASE_REDUCTASE FAMILY PROTEIN"/>
    <property type="match status" value="1"/>
</dbReference>
<evidence type="ECO:0000313" key="4">
    <source>
        <dbReference type="EMBL" id="CAA9234132.1"/>
    </source>
</evidence>
<dbReference type="GO" id="GO:0004316">
    <property type="term" value="F:3-oxoacyl-[acyl-carrier-protein] reductase (NADPH) activity"/>
    <property type="evidence" value="ECO:0007669"/>
    <property type="project" value="UniProtKB-EC"/>
</dbReference>
<comment type="similarity">
    <text evidence="1">Belongs to the short-chain dehydrogenases/reductases (SDR) family.</text>
</comment>
<dbReference type="PRINTS" id="PR00080">
    <property type="entry name" value="SDRFAMILY"/>
</dbReference>
<evidence type="ECO:0000259" key="3">
    <source>
        <dbReference type="SMART" id="SM00822"/>
    </source>
</evidence>
<gene>
    <name evidence="4" type="ORF">AVDCRST_MAG77-1293</name>
</gene>
<dbReference type="PANTHER" id="PTHR43639">
    <property type="entry name" value="OXIDOREDUCTASE, SHORT-CHAIN DEHYDROGENASE/REDUCTASE FAMILY (AFU_ORTHOLOGUE AFUA_5G02870)"/>
    <property type="match status" value="1"/>
</dbReference>
<dbReference type="PRINTS" id="PR00081">
    <property type="entry name" value="GDHRDH"/>
</dbReference>
<dbReference type="SUPFAM" id="SSF51735">
    <property type="entry name" value="NAD(P)-binding Rossmann-fold domains"/>
    <property type="match status" value="1"/>
</dbReference>
<dbReference type="NCBIfam" id="NF005559">
    <property type="entry name" value="PRK07231.1"/>
    <property type="match status" value="1"/>
</dbReference>
<dbReference type="FunFam" id="3.40.50.720:FF:000084">
    <property type="entry name" value="Short-chain dehydrogenase reductase"/>
    <property type="match status" value="1"/>
</dbReference>
<dbReference type="InterPro" id="IPR036291">
    <property type="entry name" value="NAD(P)-bd_dom_sf"/>
</dbReference>
<evidence type="ECO:0000256" key="1">
    <source>
        <dbReference type="ARBA" id="ARBA00006484"/>
    </source>
</evidence>
<dbReference type="EMBL" id="CADCTC010000076">
    <property type="protein sequence ID" value="CAA9234132.1"/>
    <property type="molecule type" value="Genomic_DNA"/>
</dbReference>